<dbReference type="OMA" id="YHYLSEF"/>
<evidence type="ECO:0008006" key="4">
    <source>
        <dbReference type="Google" id="ProtNLM"/>
    </source>
</evidence>
<reference evidence="2" key="1">
    <citation type="submission" date="2021-12" db="EMBL/GenBank/DDBJ databases">
        <authorList>
            <person name="Zaccaron A."/>
            <person name="Stergiopoulos I."/>
        </authorList>
    </citation>
    <scope>NUCLEOTIDE SEQUENCE</scope>
    <source>
        <strain evidence="2">Race5_Kim</strain>
    </source>
</reference>
<dbReference type="GeneID" id="71985113"/>
<feature type="compositionally biased region" description="Polar residues" evidence="1">
    <location>
        <begin position="343"/>
        <end position="354"/>
    </location>
</feature>
<evidence type="ECO:0000256" key="1">
    <source>
        <dbReference type="SAM" id="MobiDB-lite"/>
    </source>
</evidence>
<name>A0A9Q8LGR7_PASFU</name>
<protein>
    <recommendedName>
        <fullName evidence="4">Chromo domain-containing protein</fullName>
    </recommendedName>
</protein>
<dbReference type="Proteomes" id="UP000756132">
    <property type="component" value="Chromosome 4"/>
</dbReference>
<gene>
    <name evidence="2" type="ORF">CLAFUR5_05235</name>
</gene>
<dbReference type="AlphaFoldDB" id="A0A9Q8LGR7"/>
<accession>A0A9Q8LGR7</accession>
<proteinExistence type="predicted"/>
<feature type="compositionally biased region" description="Polar residues" evidence="1">
    <location>
        <begin position="1"/>
        <end position="11"/>
    </location>
</feature>
<organism evidence="2 3">
    <name type="scientific">Passalora fulva</name>
    <name type="common">Tomato leaf mold</name>
    <name type="synonym">Cladosporium fulvum</name>
    <dbReference type="NCBI Taxonomy" id="5499"/>
    <lineage>
        <taxon>Eukaryota</taxon>
        <taxon>Fungi</taxon>
        <taxon>Dikarya</taxon>
        <taxon>Ascomycota</taxon>
        <taxon>Pezizomycotina</taxon>
        <taxon>Dothideomycetes</taxon>
        <taxon>Dothideomycetidae</taxon>
        <taxon>Mycosphaerellales</taxon>
        <taxon>Mycosphaerellaceae</taxon>
        <taxon>Fulvia</taxon>
    </lineage>
</organism>
<sequence length="586" mass="65953">MAPRRSASTAGLDTGHRAKRNKSNILARGYSTQKVMHDADRVLLEFSTEVTQDKKFQASTHYITNVKYRLANKTGRFQRDEAEELATFDSYGIDKQHPNFQAEFLPNGHFKHLGIHGPRSSKDLLDAQKIMLLTHTKVGPHSHPKIEFPDNHRQLFKDSDTYHYLSEFELADPKHRSMGWGPILMRGWLSHLANADSGLGELSFQGLFLLSPAPIGCNGGLDVYMRTVHALIRAYKKSEYEVIVPGDDKANGPIYVMGRPHPKPAGLPRSTMFGVGAFDLDMPDSPLTPLPVGDLTVPAGLPDVRPTGKPIVPEDLRNEDTSSDDDEPLIHKHRKTGGLKLPASTTTQDLTMQDSSEDEDPVIPRQRNITRPTASTADRVILKPVPRRPRPSANMSQGTFNDKNITNITQATQSLTLSAPSKRMNTPLKRGAKPPRQGLDYPWHDRQVYLITSDTPQEWVTQGWKWYQNAIAEMELQASAAASAPPQRPQVVPAAAPRAQRPTPDRRSTYQKPPIFSQQNPRRSHYEVVDKDGQWPARRILDETKKSYLIEWESHPKTGEEFEPSWQPKWNANGALVREWMVRTGR</sequence>
<evidence type="ECO:0000313" key="2">
    <source>
        <dbReference type="EMBL" id="UJO17095.1"/>
    </source>
</evidence>
<dbReference type="EMBL" id="CP090166">
    <property type="protein sequence ID" value="UJO17095.1"/>
    <property type="molecule type" value="Genomic_DNA"/>
</dbReference>
<dbReference type="OrthoDB" id="3647690at2759"/>
<evidence type="ECO:0000313" key="3">
    <source>
        <dbReference type="Proteomes" id="UP000756132"/>
    </source>
</evidence>
<feature type="region of interest" description="Disordered" evidence="1">
    <location>
        <begin position="1"/>
        <end position="21"/>
    </location>
</feature>
<feature type="compositionally biased region" description="Low complexity" evidence="1">
    <location>
        <begin position="480"/>
        <end position="502"/>
    </location>
</feature>
<feature type="region of interest" description="Disordered" evidence="1">
    <location>
        <begin position="298"/>
        <end position="362"/>
    </location>
</feature>
<dbReference type="RefSeq" id="XP_047761461.1">
    <property type="nucleotide sequence ID" value="XM_047904383.1"/>
</dbReference>
<dbReference type="KEGG" id="ffu:CLAFUR5_05235"/>
<reference evidence="2" key="2">
    <citation type="journal article" date="2022" name="Microb. Genom.">
        <title>A chromosome-scale genome assembly of the tomato pathogen Cladosporium fulvum reveals a compartmentalized genome architecture and the presence of a dispensable chromosome.</title>
        <authorList>
            <person name="Zaccaron A.Z."/>
            <person name="Chen L.H."/>
            <person name="Samaras A."/>
            <person name="Stergiopoulos I."/>
        </authorList>
    </citation>
    <scope>NUCLEOTIDE SEQUENCE</scope>
    <source>
        <strain evidence="2">Race5_Kim</strain>
    </source>
</reference>
<feature type="region of interest" description="Disordered" evidence="1">
    <location>
        <begin position="480"/>
        <end position="527"/>
    </location>
</feature>
<keyword evidence="3" id="KW-1185">Reference proteome</keyword>